<feature type="transmembrane region" description="Helical" evidence="1">
    <location>
        <begin position="21"/>
        <end position="43"/>
    </location>
</feature>
<dbReference type="Proteomes" id="UP000305874">
    <property type="component" value="Unassembled WGS sequence"/>
</dbReference>
<keyword evidence="1" id="KW-1133">Transmembrane helix</keyword>
<reference evidence="5" key="3">
    <citation type="submission" date="2019-06" db="EMBL/GenBank/DDBJ databases">
        <title>Co-occurence of chitin degradation, pigmentation and bioactivity in marine Pseudoalteromonas.</title>
        <authorList>
            <person name="Sonnenschein E.C."/>
            <person name="Bech P.K."/>
        </authorList>
    </citation>
    <scope>NUCLEOTIDE SEQUENCE [LARGE SCALE GENOMIC DNA]</scope>
    <source>
        <strain evidence="5">S2897</strain>
    </source>
</reference>
<dbReference type="Proteomes" id="UP000033664">
    <property type="component" value="Unassembled WGS sequence"/>
</dbReference>
<evidence type="ECO:0000256" key="1">
    <source>
        <dbReference type="SAM" id="Phobius"/>
    </source>
</evidence>
<reference evidence="2 4" key="1">
    <citation type="journal article" date="2015" name="BMC Genomics">
        <title>Genome mining reveals unlocked bioactive potential of marine Gram-negative bacteria.</title>
        <authorList>
            <person name="Machado H."/>
            <person name="Sonnenschein E.C."/>
            <person name="Melchiorsen J."/>
            <person name="Gram L."/>
        </authorList>
    </citation>
    <scope>NUCLEOTIDE SEQUENCE [LARGE SCALE GENOMIC DNA]</scope>
    <source>
        <strain evidence="2 4">S3137</strain>
    </source>
</reference>
<keyword evidence="1" id="KW-0812">Transmembrane</keyword>
<sequence>MSYALSMPGFQSKYKAEDASQAGFLSGLWHGLLMPVFFIVSLFKDGVSIYETNNNGNMYHFGYLLGVWAFAGNTINITIGHAVV</sequence>
<feature type="transmembrane region" description="Helical" evidence="1">
    <location>
        <begin position="63"/>
        <end position="83"/>
    </location>
</feature>
<dbReference type="GeneID" id="58228113"/>
<reference evidence="3" key="4">
    <citation type="submission" date="2019-09" db="EMBL/GenBank/DDBJ databases">
        <title>Co-occurence of chitin degradation, pigmentation and bioactivity in marine Pseudoalteromonas.</title>
        <authorList>
            <person name="Sonnenschein E.C."/>
            <person name="Bech P.K."/>
        </authorList>
    </citation>
    <scope>NUCLEOTIDE SEQUENCE</scope>
    <source>
        <strain evidence="3">S2897</strain>
    </source>
</reference>
<proteinExistence type="predicted"/>
<dbReference type="EMBL" id="JXXZ01000006">
    <property type="protein sequence ID" value="KJZ00327.1"/>
    <property type="molecule type" value="Genomic_DNA"/>
</dbReference>
<evidence type="ECO:0000313" key="4">
    <source>
        <dbReference type="Proteomes" id="UP000033664"/>
    </source>
</evidence>
<evidence type="ECO:0000313" key="2">
    <source>
        <dbReference type="EMBL" id="KJZ00327.1"/>
    </source>
</evidence>
<dbReference type="EMBL" id="PNCG01000010">
    <property type="protein sequence ID" value="TMP86879.1"/>
    <property type="molecule type" value="Genomic_DNA"/>
</dbReference>
<keyword evidence="1" id="KW-0472">Membrane</keyword>
<accession>A0A0F4PNG9</accession>
<evidence type="ECO:0000313" key="5">
    <source>
        <dbReference type="Proteomes" id="UP000305874"/>
    </source>
</evidence>
<organism evidence="2 4">
    <name type="scientific">Pseudoalteromonas ruthenica</name>
    <dbReference type="NCBI Taxonomy" id="151081"/>
    <lineage>
        <taxon>Bacteria</taxon>
        <taxon>Pseudomonadati</taxon>
        <taxon>Pseudomonadota</taxon>
        <taxon>Gammaproteobacteria</taxon>
        <taxon>Alteromonadales</taxon>
        <taxon>Pseudoalteromonadaceae</taxon>
        <taxon>Pseudoalteromonas</taxon>
    </lineage>
</organism>
<gene>
    <name evidence="3" type="ORF">CWC05_10400</name>
    <name evidence="2" type="ORF">TW72_06395</name>
</gene>
<protein>
    <submittedName>
        <fullName evidence="2">Uncharacterized protein</fullName>
    </submittedName>
</protein>
<dbReference type="RefSeq" id="WP_052698265.1">
    <property type="nucleotide sequence ID" value="NZ_CP023397.1"/>
</dbReference>
<reference evidence="3 5" key="2">
    <citation type="submission" date="2017-12" db="EMBL/GenBank/DDBJ databases">
        <authorList>
            <person name="Paulsen S."/>
            <person name="Gram L.K."/>
        </authorList>
    </citation>
    <scope>NUCLEOTIDE SEQUENCE [LARGE SCALE GENOMIC DNA]</scope>
    <source>
        <strain evidence="3 5">S2897</strain>
    </source>
</reference>
<dbReference type="OrthoDB" id="165386at2"/>
<evidence type="ECO:0000313" key="3">
    <source>
        <dbReference type="EMBL" id="TMP86879.1"/>
    </source>
</evidence>
<keyword evidence="4" id="KW-1185">Reference proteome</keyword>
<name>A0A0F4PNG9_9GAMM</name>
<dbReference type="PATRIC" id="fig|151081.8.peg.2969"/>
<dbReference type="AlphaFoldDB" id="A0A0F4PNG9"/>
<comment type="caution">
    <text evidence="2">The sequence shown here is derived from an EMBL/GenBank/DDBJ whole genome shotgun (WGS) entry which is preliminary data.</text>
</comment>